<dbReference type="Pfam" id="PF07202">
    <property type="entry name" value="Tcp10_C"/>
    <property type="match status" value="2"/>
</dbReference>
<dbReference type="GO" id="GO:0060271">
    <property type="term" value="P:cilium assembly"/>
    <property type="evidence" value="ECO:0007669"/>
    <property type="project" value="TreeGrafter"/>
</dbReference>
<feature type="domain" description="Centromere protein J C-terminal" evidence="4">
    <location>
        <begin position="1113"/>
        <end position="1148"/>
    </location>
</feature>
<keyword evidence="6" id="KW-1185">Reference proteome</keyword>
<feature type="compositionally biased region" description="Low complexity" evidence="3">
    <location>
        <begin position="432"/>
        <end position="445"/>
    </location>
</feature>
<feature type="coiled-coil region" evidence="2">
    <location>
        <begin position="614"/>
        <end position="766"/>
    </location>
</feature>
<comment type="caution">
    <text evidence="5">The sequence shown here is derived from an EMBL/GenBank/DDBJ whole genome shotgun (WGS) entry which is preliminary data.</text>
</comment>
<evidence type="ECO:0000313" key="5">
    <source>
        <dbReference type="EMBL" id="TNN15108.1"/>
    </source>
</evidence>
<dbReference type="GO" id="GO:0015631">
    <property type="term" value="F:tubulin binding"/>
    <property type="evidence" value="ECO:0007669"/>
    <property type="project" value="TreeGrafter"/>
</dbReference>
<dbReference type="InterPro" id="IPR047002">
    <property type="entry name" value="Tcp10_C_sf"/>
</dbReference>
<dbReference type="GO" id="GO:0005814">
    <property type="term" value="C:centriole"/>
    <property type="evidence" value="ECO:0007669"/>
    <property type="project" value="TreeGrafter"/>
</dbReference>
<comment type="similarity">
    <text evidence="1">Belongs to the TCP10 family.</text>
</comment>
<dbReference type="InterPro" id="IPR026581">
    <property type="entry name" value="TCP10L/CENPJ"/>
</dbReference>
<feature type="compositionally biased region" description="Polar residues" evidence="3">
    <location>
        <begin position="450"/>
        <end position="469"/>
    </location>
</feature>
<reference evidence="5 6" key="1">
    <citation type="submission" date="2019-03" db="EMBL/GenBank/DDBJ databases">
        <title>An improved genome assembly of the fluke Schistosoma japonicum.</title>
        <authorList>
            <person name="Hu W."/>
            <person name="Luo F."/>
            <person name="Yin M."/>
            <person name="Mo X."/>
            <person name="Sun C."/>
            <person name="Wu Q."/>
            <person name="Zhu B."/>
            <person name="Xiang M."/>
            <person name="Wang J."/>
            <person name="Wang Y."/>
            <person name="Zhang T."/>
            <person name="Xu B."/>
            <person name="Zheng H."/>
            <person name="Feng Z."/>
        </authorList>
    </citation>
    <scope>NUCLEOTIDE SEQUENCE [LARGE SCALE GENOMIC DNA]</scope>
    <source>
        <strain evidence="5">HuSjv2</strain>
        <tissue evidence="5">Worms</tissue>
    </source>
</reference>
<dbReference type="GO" id="GO:0005813">
    <property type="term" value="C:centrosome"/>
    <property type="evidence" value="ECO:0007669"/>
    <property type="project" value="TreeGrafter"/>
</dbReference>
<evidence type="ECO:0000256" key="3">
    <source>
        <dbReference type="SAM" id="MobiDB-lite"/>
    </source>
</evidence>
<sequence length="1260" mass="141096">MFEDGDRHDIFNPSLSWITKSGVHLEYTPEDTLTSAIFVGGENTLPPEMTYTLTTESCSIIGENKNVESQCNSKNYFSAPNYLFYGNKTNNSFENSKIAVASGSECQLTLECDGDLLNTDPKKPTNHPTLPKKPASFLRRRQGVSAWCSKLRRQGLPITDPAAELLRRQCTNSSQIPISKKASLNKFTNLQKTNSQPTSMSNDVSFATASPNGLPLNRIDESRKSNCTTTTVGNLKGVVVNDVNYNHNKEEESAESNLEEKSVVDHLPTKLMHSSINESTKEAIDLEEFELLEDLAETSSFSNLTNTSLLSKVNKISAFSRRDEKLSKEILKSDKSFTTCCGPRELTTNGKPGPHIQIYSDHIIKDSILTENKSNSNNKIKLHINETQNNNMPCNFNLPSSDNHCNVENILATPGLLTKECKITRFHTTKPSNNQIQSSSLSLASDRQLEQPTNHHQVILRKQTSSLPSTDDYDFDDSHSWSGDNSEINDTILVSGYNLADASLTDCGDDFANQPDELTVIRPTSTFIPNKSSTLLPCHRVTTIPNSLSNPSDACTELPETDVRHNQKFTSFLSKDAPNNTTDNTIVEQLKSEQDSVSIPTPCDSDEGVLKQWVSRLEAEVKRFKVENANLNKLKIEAQDSLRRIESEKSRFDENKTKVQKEFEEYKENEIRKLKKEKRVLEEYQRALRTMPNKKDREEIERLKQELEESRVDMGKREVRWHAALSRLRTRNEELETERDELKGRISRLEEERISLQAKLAKLQVTSNQESNSSKQQALRQTVNSISQSISLTPLTNIGGIVLKSSDDTHSQHSRQQTITHSSSPSSLASHPLISKLNKPGINTNDHKQNASSSTNKVSHDISQLYNENINSINNNIKVCQQESNSSITGTRESIASGGGYFTGDDDCISVSGGSSGRMVRLSSRSNNVANDDDNNVVAMNNDSNYGINEQESVNYIVKKQLVFLRMYRPFWIKTVHQNHVLYEEGNEDDCLYSNFCILSLINCQVYVISTNDSCYITTVHLYILMLNHHNSQLQDTIKKVDNSCHEKLPVPGTAASGTVIRSVKHTDGSVEQTYSNGAIVISYANGSVKEIFPDTVTIVVSLFNGDIKRTLPDGRVIYHYAADGTVQITFPDGTEEIQFSDGRHEIIHPNRQAIPDKINQSIATVNPLKSLTNEHMCQLSSNSHGDKEILFPNGQREIHSSTGIKCRIYPDGTMKTIFPDGHHETRYSSGRLPSTSATVFLYSVDSMCLTFQLILIDRF</sequence>
<dbReference type="Proteomes" id="UP000311919">
    <property type="component" value="Unassembled WGS sequence"/>
</dbReference>
<accession>A0A4Z2DFB6</accession>
<proteinExistence type="inferred from homology"/>
<dbReference type="PANTHER" id="PTHR10331">
    <property type="entry name" value="T COMPLEX PROTEIN 10"/>
    <property type="match status" value="1"/>
</dbReference>
<protein>
    <submittedName>
        <fullName evidence="5">Centromere protein</fullName>
    </submittedName>
</protein>
<feature type="compositionally biased region" description="Low complexity" evidence="3">
    <location>
        <begin position="818"/>
        <end position="835"/>
    </location>
</feature>
<evidence type="ECO:0000256" key="2">
    <source>
        <dbReference type="SAM" id="Coils"/>
    </source>
</evidence>
<feature type="domain" description="Centromere protein J C-terminal" evidence="4">
    <location>
        <begin position="1062"/>
        <end position="1092"/>
    </location>
</feature>
<dbReference type="Gene3D" id="2.60.450.20">
    <property type="match status" value="1"/>
</dbReference>
<evidence type="ECO:0000256" key="1">
    <source>
        <dbReference type="ARBA" id="ARBA00005627"/>
    </source>
</evidence>
<dbReference type="InterPro" id="IPR009852">
    <property type="entry name" value="CENPJ_C_dom"/>
</dbReference>
<keyword evidence="2" id="KW-0175">Coiled coil</keyword>
<feature type="region of interest" description="Disordered" evidence="3">
    <location>
        <begin position="431"/>
        <end position="471"/>
    </location>
</feature>
<evidence type="ECO:0000313" key="6">
    <source>
        <dbReference type="Proteomes" id="UP000311919"/>
    </source>
</evidence>
<dbReference type="STRING" id="6182.A0A4Z2DFB6"/>
<name>A0A4Z2DFB6_SCHJA</name>
<evidence type="ECO:0000259" key="4">
    <source>
        <dbReference type="Pfam" id="PF07202"/>
    </source>
</evidence>
<dbReference type="EMBL" id="SKCS01000155">
    <property type="protein sequence ID" value="TNN15108.1"/>
    <property type="molecule type" value="Genomic_DNA"/>
</dbReference>
<dbReference type="GO" id="GO:0061511">
    <property type="term" value="P:centriole elongation"/>
    <property type="evidence" value="ECO:0007669"/>
    <property type="project" value="TreeGrafter"/>
</dbReference>
<dbReference type="AlphaFoldDB" id="A0A4Z2DFB6"/>
<feature type="region of interest" description="Disordered" evidence="3">
    <location>
        <begin position="803"/>
        <end position="857"/>
    </location>
</feature>
<dbReference type="OrthoDB" id="10252174at2759"/>
<dbReference type="PANTHER" id="PTHR10331:SF6">
    <property type="entry name" value="SPINDLE ASSEMBLY ABNORMAL 4"/>
    <property type="match status" value="1"/>
</dbReference>
<gene>
    <name evidence="5" type="ORF">EWB00_001598</name>
</gene>
<organism evidence="5 6">
    <name type="scientific">Schistosoma japonicum</name>
    <name type="common">Blood fluke</name>
    <dbReference type="NCBI Taxonomy" id="6182"/>
    <lineage>
        <taxon>Eukaryota</taxon>
        <taxon>Metazoa</taxon>
        <taxon>Spiralia</taxon>
        <taxon>Lophotrochozoa</taxon>
        <taxon>Platyhelminthes</taxon>
        <taxon>Trematoda</taxon>
        <taxon>Digenea</taxon>
        <taxon>Strigeidida</taxon>
        <taxon>Schistosomatoidea</taxon>
        <taxon>Schistosomatidae</taxon>
        <taxon>Schistosoma</taxon>
    </lineage>
</organism>